<feature type="domain" description="NADP-dependent oxidoreductase" evidence="2">
    <location>
        <begin position="65"/>
        <end position="359"/>
    </location>
</feature>
<comment type="caution">
    <text evidence="3">The sequence shown here is derived from an EMBL/GenBank/DDBJ whole genome shotgun (WGS) entry which is preliminary data.</text>
</comment>
<dbReference type="GO" id="GO:0016491">
    <property type="term" value="F:oxidoreductase activity"/>
    <property type="evidence" value="ECO:0007669"/>
    <property type="project" value="UniProtKB-KW"/>
</dbReference>
<dbReference type="PRINTS" id="PR00069">
    <property type="entry name" value="ALDKETRDTASE"/>
</dbReference>
<reference evidence="3 4" key="1">
    <citation type="journal article" date="2024" name="Nat. Commun.">
        <title>Phylogenomics reveals the evolutionary origins of lichenization in chlorophyte algae.</title>
        <authorList>
            <person name="Puginier C."/>
            <person name="Libourel C."/>
            <person name="Otte J."/>
            <person name="Skaloud P."/>
            <person name="Haon M."/>
            <person name="Grisel S."/>
            <person name="Petersen M."/>
            <person name="Berrin J.G."/>
            <person name="Delaux P.M."/>
            <person name="Dal Grande F."/>
            <person name="Keller J."/>
        </authorList>
    </citation>
    <scope>NUCLEOTIDE SEQUENCE [LARGE SCALE GENOMIC DNA]</scope>
    <source>
        <strain evidence="3 4">SAG 2036</strain>
    </source>
</reference>
<organism evidence="3 4">
    <name type="scientific">Symbiochloris irregularis</name>
    <dbReference type="NCBI Taxonomy" id="706552"/>
    <lineage>
        <taxon>Eukaryota</taxon>
        <taxon>Viridiplantae</taxon>
        <taxon>Chlorophyta</taxon>
        <taxon>core chlorophytes</taxon>
        <taxon>Trebouxiophyceae</taxon>
        <taxon>Trebouxiales</taxon>
        <taxon>Trebouxiaceae</taxon>
        <taxon>Symbiochloris</taxon>
    </lineage>
</organism>
<dbReference type="Pfam" id="PF00248">
    <property type="entry name" value="Aldo_ket_red"/>
    <property type="match status" value="1"/>
</dbReference>
<gene>
    <name evidence="3" type="ORF">WJX73_010006</name>
</gene>
<accession>A0AAW1NYU8</accession>
<dbReference type="AlphaFoldDB" id="A0AAW1NYU8"/>
<evidence type="ECO:0000313" key="4">
    <source>
        <dbReference type="Proteomes" id="UP001465755"/>
    </source>
</evidence>
<keyword evidence="4" id="KW-1185">Reference proteome</keyword>
<dbReference type="InterPro" id="IPR023210">
    <property type="entry name" value="NADP_OxRdtase_dom"/>
</dbReference>
<dbReference type="InterPro" id="IPR036812">
    <property type="entry name" value="NAD(P)_OxRdtase_dom_sf"/>
</dbReference>
<keyword evidence="1" id="KW-0560">Oxidoreductase</keyword>
<dbReference type="SUPFAM" id="SSF51430">
    <property type="entry name" value="NAD(P)-linked oxidoreductase"/>
    <property type="match status" value="1"/>
</dbReference>
<evidence type="ECO:0000256" key="1">
    <source>
        <dbReference type="ARBA" id="ARBA00023002"/>
    </source>
</evidence>
<evidence type="ECO:0000313" key="3">
    <source>
        <dbReference type="EMBL" id="KAK9799851.1"/>
    </source>
</evidence>
<dbReference type="InterPro" id="IPR050791">
    <property type="entry name" value="Aldo-Keto_reductase"/>
</dbReference>
<dbReference type="PANTHER" id="PTHR43625:SF88">
    <property type="entry name" value="OS07G0143000 PROTEIN"/>
    <property type="match status" value="1"/>
</dbReference>
<dbReference type="Proteomes" id="UP001465755">
    <property type="component" value="Unassembled WGS sequence"/>
</dbReference>
<sequence length="376" mass="41075">MPMSTIHRQCLGTRQAHASSLATAGRRRQHINRSVIRCAAATAPSKAVVEDQVEIGKSGIMVSSLAIGAWQFGDISFWGYSTYGGYGEDQIRQAYRGIVESGLNFVDTAEVYGRGGSEQFLRDFARQTGKPVKIATKFAPLPWRFGEQNVIKACKGSLERLGLQQMELYQQHWPGFPVVNSWANDAFYRGLAQCQKQGLTKAVGVSNHNEKRLKRAFQVMQGNGVRLASNQVQFSLLYRRFEKDGMLEAAKELGVSIIAYSPLTQGLLAGNYKPGGSKPGGPRGALFSDDKLRDVQPLVELLRDIGQSHGKKPAQVAVNWNICKGTIPIVGVKSYQQAVDAAGALGWRLSADEVAALDKESDKSKAQGLGAPFENW</sequence>
<dbReference type="InterPro" id="IPR020471">
    <property type="entry name" value="AKR"/>
</dbReference>
<dbReference type="GO" id="GO:0005737">
    <property type="term" value="C:cytoplasm"/>
    <property type="evidence" value="ECO:0007669"/>
    <property type="project" value="TreeGrafter"/>
</dbReference>
<proteinExistence type="predicted"/>
<dbReference type="EMBL" id="JALJOQ010000086">
    <property type="protein sequence ID" value="KAK9799851.1"/>
    <property type="molecule type" value="Genomic_DNA"/>
</dbReference>
<name>A0AAW1NYU8_9CHLO</name>
<dbReference type="PANTHER" id="PTHR43625">
    <property type="entry name" value="AFLATOXIN B1 ALDEHYDE REDUCTASE"/>
    <property type="match status" value="1"/>
</dbReference>
<protein>
    <recommendedName>
        <fullName evidence="2">NADP-dependent oxidoreductase domain-containing protein</fullName>
    </recommendedName>
</protein>
<dbReference type="CDD" id="cd19093">
    <property type="entry name" value="AKR_AtPLR-like"/>
    <property type="match status" value="1"/>
</dbReference>
<dbReference type="Gene3D" id="3.20.20.100">
    <property type="entry name" value="NADP-dependent oxidoreductase domain"/>
    <property type="match status" value="1"/>
</dbReference>
<evidence type="ECO:0000259" key="2">
    <source>
        <dbReference type="Pfam" id="PF00248"/>
    </source>
</evidence>